<comment type="caution">
    <text evidence="2">The sequence shown here is derived from an EMBL/GenBank/DDBJ whole genome shotgun (WGS) entry which is preliminary data.</text>
</comment>
<dbReference type="PANTHER" id="PTHR42966">
    <property type="entry name" value="N-ACETYLNEURAMINATE SYNTHASE"/>
    <property type="match status" value="1"/>
</dbReference>
<accession>A0A367WEH0</accession>
<proteinExistence type="predicted"/>
<dbReference type="InterPro" id="IPR006190">
    <property type="entry name" value="SAF_AFP_Neu5Ac"/>
</dbReference>
<dbReference type="AlphaFoldDB" id="A0A367WEH0"/>
<dbReference type="Gene3D" id="3.20.20.70">
    <property type="entry name" value="Aldolase class I"/>
    <property type="match status" value="1"/>
</dbReference>
<dbReference type="RefSeq" id="WP_114100926.1">
    <property type="nucleotide sequence ID" value="NZ_JPWF01000002.1"/>
</dbReference>
<feature type="domain" description="AFP-like" evidence="1">
    <location>
        <begin position="297"/>
        <end position="355"/>
    </location>
</feature>
<dbReference type="Pfam" id="PF03102">
    <property type="entry name" value="NeuB"/>
    <property type="match status" value="1"/>
</dbReference>
<dbReference type="CDD" id="cd11615">
    <property type="entry name" value="SAF_NeuB_like"/>
    <property type="match status" value="1"/>
</dbReference>
<dbReference type="InterPro" id="IPR036732">
    <property type="entry name" value="AFP_Neu5c_C_sf"/>
</dbReference>
<name>A0A367WEH0_9PROT</name>
<dbReference type="InterPro" id="IPR013132">
    <property type="entry name" value="PseI/NeuA/B-like_N"/>
</dbReference>
<dbReference type="Gene3D" id="3.90.1210.10">
    <property type="entry name" value="Antifreeze-like/N-acetylneuraminic acid synthase C-terminal domain"/>
    <property type="match status" value="1"/>
</dbReference>
<dbReference type="OrthoDB" id="9781701at2"/>
<dbReference type="InterPro" id="IPR013974">
    <property type="entry name" value="SAF"/>
</dbReference>
<evidence type="ECO:0000313" key="3">
    <source>
        <dbReference type="Proteomes" id="UP000253226"/>
    </source>
</evidence>
<dbReference type="SMART" id="SM00858">
    <property type="entry name" value="SAF"/>
    <property type="match status" value="1"/>
</dbReference>
<evidence type="ECO:0000313" key="2">
    <source>
        <dbReference type="EMBL" id="RCK38870.1"/>
    </source>
</evidence>
<protein>
    <submittedName>
        <fullName evidence="2">N-acetylneuraminate synthase</fullName>
    </submittedName>
</protein>
<dbReference type="EMBL" id="JPWF01000002">
    <property type="protein sequence ID" value="RCK38870.1"/>
    <property type="molecule type" value="Genomic_DNA"/>
</dbReference>
<dbReference type="Pfam" id="PF08666">
    <property type="entry name" value="SAF"/>
    <property type="match status" value="1"/>
</dbReference>
<dbReference type="InterPro" id="IPR057736">
    <property type="entry name" value="SAF_PseI/NeuA/NeuB"/>
</dbReference>
<dbReference type="InterPro" id="IPR051690">
    <property type="entry name" value="PseI-like"/>
</dbReference>
<dbReference type="GO" id="GO:0016051">
    <property type="term" value="P:carbohydrate biosynthetic process"/>
    <property type="evidence" value="ECO:0007669"/>
    <property type="project" value="InterPro"/>
</dbReference>
<sequence>MIKIGSRSIGAESPCFITFEAGPTHEGLNSAKELVLAASQSGGDAVKFQMIDPDRLVADRKMLFSYDVLVDRNTGRTETVSEPLYDILARRALSFDEYKEIKRYADTLGISVFATVFFEEEVEFAARIGFDSLKIASADVNHLPLLRQAAKTGLCLQLDTGNATIGEVEQAIDVIRAVGNENIIIHHCPSGYPARIEGINLRVIHTLGQMFSYPIAFSDHTPGWDMDIAALTLGAKLLEKTISADRTTRSVEHIMSLEPAEMSAFVKAVREVEGALGNPRRLMSPLEKEKRLGVRRSVFAAKDILEGDVLDEGSVEYRRPGNGIAPDLFESLGQAKARRDIAKGTKLSVGDLDWKG</sequence>
<dbReference type="PANTHER" id="PTHR42966:SF1">
    <property type="entry name" value="SIALIC ACID SYNTHASE"/>
    <property type="match status" value="1"/>
</dbReference>
<gene>
    <name evidence="2" type="ORF">TH19_03465</name>
</gene>
<dbReference type="Proteomes" id="UP000253226">
    <property type="component" value="Unassembled WGS sequence"/>
</dbReference>
<dbReference type="SUPFAM" id="SSF51269">
    <property type="entry name" value="AFP III-like domain"/>
    <property type="match status" value="1"/>
</dbReference>
<dbReference type="GO" id="GO:0047444">
    <property type="term" value="F:N-acylneuraminate-9-phosphate synthase activity"/>
    <property type="evidence" value="ECO:0007669"/>
    <property type="project" value="TreeGrafter"/>
</dbReference>
<dbReference type="PROSITE" id="PS50844">
    <property type="entry name" value="AFP_LIKE"/>
    <property type="match status" value="1"/>
</dbReference>
<reference evidence="2 3" key="1">
    <citation type="submission" date="2014-07" db="EMBL/GenBank/DDBJ databases">
        <title>Draft genome sequence of Thalassospira profundimaris 35.</title>
        <authorList>
            <person name="Lai Q."/>
            <person name="Shao Z."/>
        </authorList>
    </citation>
    <scope>NUCLEOTIDE SEQUENCE [LARGE SCALE GENOMIC DNA]</scope>
    <source>
        <strain evidence="2 3">35</strain>
    </source>
</reference>
<organism evidence="2 3">
    <name type="scientific">Thalassospira profundimaris</name>
    <dbReference type="NCBI Taxonomy" id="502049"/>
    <lineage>
        <taxon>Bacteria</taxon>
        <taxon>Pseudomonadati</taxon>
        <taxon>Pseudomonadota</taxon>
        <taxon>Alphaproteobacteria</taxon>
        <taxon>Rhodospirillales</taxon>
        <taxon>Thalassospiraceae</taxon>
        <taxon>Thalassospira</taxon>
    </lineage>
</organism>
<dbReference type="SUPFAM" id="SSF51569">
    <property type="entry name" value="Aldolase"/>
    <property type="match status" value="1"/>
</dbReference>
<evidence type="ECO:0000259" key="1">
    <source>
        <dbReference type="PROSITE" id="PS50844"/>
    </source>
</evidence>
<dbReference type="InterPro" id="IPR013785">
    <property type="entry name" value="Aldolase_TIM"/>
</dbReference>